<accession>A0A3D6BPU2</accession>
<evidence type="ECO:0000313" key="1">
    <source>
        <dbReference type="EMBL" id="HCY80884.1"/>
    </source>
</evidence>
<comment type="caution">
    <text evidence="1">The sequence shown here is derived from an EMBL/GenBank/DDBJ whole genome shotgun (WGS) entry which is preliminary data.</text>
</comment>
<reference evidence="1 2" key="1">
    <citation type="journal article" date="2018" name="Nat. Biotechnol.">
        <title>A standardized bacterial taxonomy based on genome phylogeny substantially revises the tree of life.</title>
        <authorList>
            <person name="Parks D.H."/>
            <person name="Chuvochina M."/>
            <person name="Waite D.W."/>
            <person name="Rinke C."/>
            <person name="Skarshewski A."/>
            <person name="Chaumeil P.A."/>
            <person name="Hugenholtz P."/>
        </authorList>
    </citation>
    <scope>NUCLEOTIDE SEQUENCE [LARGE SCALE GENOMIC DNA]</scope>
    <source>
        <strain evidence="1">UBA10227</strain>
    </source>
</reference>
<dbReference type="Proteomes" id="UP000263268">
    <property type="component" value="Unassembled WGS sequence"/>
</dbReference>
<sequence length="184" mass="21065">MKALVEKNKIVTTYPTLPNSLKVGSTFILGGSHNLSEKRLQELGIYDVVQPRYNSQTQNKGGLYFDKKKKIVTYEVTDIDFSATYEVVDEEGKKTGEVKNVYDVDTKKADLIKDLKSKANKLLSPTDWQVIRKAERDIAIDDDVKTERAKILAEYDKKKKEVNAKKKYETLLSYDTTFFPVKLD</sequence>
<dbReference type="EMBL" id="DPRK01000071">
    <property type="protein sequence ID" value="HCY80884.1"/>
    <property type="molecule type" value="Genomic_DNA"/>
</dbReference>
<protein>
    <submittedName>
        <fullName evidence="1">Uncharacterized protein</fullName>
    </submittedName>
</protein>
<dbReference type="AlphaFoldDB" id="A0A3D6BPU2"/>
<name>A0A3D6BPU2_9FLAO</name>
<evidence type="ECO:0000313" key="2">
    <source>
        <dbReference type="Proteomes" id="UP000263268"/>
    </source>
</evidence>
<organism evidence="1 2">
    <name type="scientific">Xanthomarina gelatinilytica</name>
    <dbReference type="NCBI Taxonomy" id="1137281"/>
    <lineage>
        <taxon>Bacteria</taxon>
        <taxon>Pseudomonadati</taxon>
        <taxon>Bacteroidota</taxon>
        <taxon>Flavobacteriia</taxon>
        <taxon>Flavobacteriales</taxon>
        <taxon>Flavobacteriaceae</taxon>
        <taxon>Xanthomarina</taxon>
    </lineage>
</organism>
<proteinExistence type="predicted"/>
<gene>
    <name evidence="1" type="ORF">DHV22_04390</name>
</gene>